<keyword evidence="2" id="KW-0812">Transmembrane</keyword>
<keyword evidence="2" id="KW-1133">Transmembrane helix</keyword>
<accession>A0A8W7PZN5</accession>
<evidence type="ECO:0000256" key="1">
    <source>
        <dbReference type="SAM" id="MobiDB-lite"/>
    </source>
</evidence>
<feature type="compositionally biased region" description="Basic and acidic residues" evidence="1">
    <location>
        <begin position="154"/>
        <end position="177"/>
    </location>
</feature>
<protein>
    <submittedName>
        <fullName evidence="3">Uncharacterized protein</fullName>
    </submittedName>
</protein>
<evidence type="ECO:0000256" key="2">
    <source>
        <dbReference type="SAM" id="Phobius"/>
    </source>
</evidence>
<dbReference type="Proteomes" id="UP000075882">
    <property type="component" value="Unassembled WGS sequence"/>
</dbReference>
<organism evidence="3">
    <name type="scientific">Anopheles coluzzii</name>
    <name type="common">African malaria mosquito</name>
    <dbReference type="NCBI Taxonomy" id="1518534"/>
    <lineage>
        <taxon>Eukaryota</taxon>
        <taxon>Metazoa</taxon>
        <taxon>Ecdysozoa</taxon>
        <taxon>Arthropoda</taxon>
        <taxon>Hexapoda</taxon>
        <taxon>Insecta</taxon>
        <taxon>Pterygota</taxon>
        <taxon>Neoptera</taxon>
        <taxon>Endopterygota</taxon>
        <taxon>Diptera</taxon>
        <taxon>Nematocera</taxon>
        <taxon>Culicoidea</taxon>
        <taxon>Culicidae</taxon>
        <taxon>Anophelinae</taxon>
        <taxon>Anopheles</taxon>
    </lineage>
</organism>
<keyword evidence="2" id="KW-0472">Membrane</keyword>
<feature type="compositionally biased region" description="Polar residues" evidence="1">
    <location>
        <begin position="75"/>
        <end position="88"/>
    </location>
</feature>
<dbReference type="AlphaFoldDB" id="A0A8W7PZN5"/>
<feature type="region of interest" description="Disordered" evidence="1">
    <location>
        <begin position="75"/>
        <end position="177"/>
    </location>
</feature>
<evidence type="ECO:0000313" key="3">
    <source>
        <dbReference type="EnsemblMetazoa" id="ACOM039613-PA.1"/>
    </source>
</evidence>
<name>A0A8W7PZN5_ANOCL</name>
<proteinExistence type="predicted"/>
<sequence length="198" mass="21308">MGTADSSQAVGITSTKVDCSKRSNVKRFGLRDVKNQYAYVRDHILGTVLVLLAVHRLVLGLGLVLGQHTALEPGQGQSTALEPGQGQSIALEPGQGQSTALELGQGQSTALELGQGPSTALEPEQGQSTGLEPEQGQERSALGQGQERSALGPEQERRTELEPEQERRTLLEQERSGLERRQQWLGILLLPNGLPNFL</sequence>
<reference evidence="3" key="1">
    <citation type="submission" date="2022-08" db="UniProtKB">
        <authorList>
            <consortium name="EnsemblMetazoa"/>
        </authorList>
    </citation>
    <scope>IDENTIFICATION</scope>
</reference>
<feature type="compositionally biased region" description="Polar residues" evidence="1">
    <location>
        <begin position="95"/>
        <end position="110"/>
    </location>
</feature>
<feature type="transmembrane region" description="Helical" evidence="2">
    <location>
        <begin position="44"/>
        <end position="65"/>
    </location>
</feature>
<dbReference type="EnsemblMetazoa" id="ACOM039613-RA">
    <property type="protein sequence ID" value="ACOM039613-PA.1"/>
    <property type="gene ID" value="ACOM039613"/>
</dbReference>